<dbReference type="EMBL" id="QELD01000009">
    <property type="protein sequence ID" value="MDN4187744.1"/>
    <property type="molecule type" value="Genomic_DNA"/>
</dbReference>
<protein>
    <recommendedName>
        <fullName evidence="4">Secreted protein</fullName>
    </recommendedName>
</protein>
<sequence>MAAVGLLPQLILLCCASGSSLQTQAFPLCRLTRTTTGHKSAPVLTIGSVIHSCSHNRTASSTIATHLTTSMRRPSVRNLGKERLRPKILSLSQSQ</sequence>
<evidence type="ECO:0000313" key="3">
    <source>
        <dbReference type="Proteomes" id="UP001169990"/>
    </source>
</evidence>
<dbReference type="AlphaFoldDB" id="A0AAW7LL00"/>
<dbReference type="Proteomes" id="UP001169990">
    <property type="component" value="Unassembled WGS sequence"/>
</dbReference>
<name>A0AAW7LL00_BIFBR</name>
<feature type="chain" id="PRO_5043510431" description="Secreted protein" evidence="1">
    <location>
        <begin position="26"/>
        <end position="95"/>
    </location>
</feature>
<evidence type="ECO:0000313" key="2">
    <source>
        <dbReference type="EMBL" id="MDN4187744.1"/>
    </source>
</evidence>
<comment type="caution">
    <text evidence="2">The sequence shown here is derived from an EMBL/GenBank/DDBJ whole genome shotgun (WGS) entry which is preliminary data.</text>
</comment>
<evidence type="ECO:0008006" key="4">
    <source>
        <dbReference type="Google" id="ProtNLM"/>
    </source>
</evidence>
<accession>A0AAW7LL00</accession>
<keyword evidence="1" id="KW-0732">Signal</keyword>
<proteinExistence type="predicted"/>
<gene>
    <name evidence="2" type="ORF">DC496_05110</name>
</gene>
<reference evidence="2" key="1">
    <citation type="submission" date="2018-05" db="EMBL/GenBank/DDBJ databases">
        <authorList>
            <person name="Kondepudi K.K."/>
            <person name="Singh S."/>
            <person name="Chaudhry V."/>
            <person name="Mantri S."/>
            <person name="Bhadada S."/>
            <person name="Bishnoi M."/>
            <person name="Kaur J."/>
            <person name="Sharma S."/>
            <person name="Bhatia R."/>
        </authorList>
    </citation>
    <scope>NUCLEOTIDE SEQUENCE</scope>
    <source>
        <strain evidence="2">Bif11</strain>
    </source>
</reference>
<evidence type="ECO:0000256" key="1">
    <source>
        <dbReference type="SAM" id="SignalP"/>
    </source>
</evidence>
<organism evidence="2 3">
    <name type="scientific">Bifidobacterium breve</name>
    <dbReference type="NCBI Taxonomy" id="1685"/>
    <lineage>
        <taxon>Bacteria</taxon>
        <taxon>Bacillati</taxon>
        <taxon>Actinomycetota</taxon>
        <taxon>Actinomycetes</taxon>
        <taxon>Bifidobacteriales</taxon>
        <taxon>Bifidobacteriaceae</taxon>
        <taxon>Bifidobacterium</taxon>
    </lineage>
</organism>
<feature type="signal peptide" evidence="1">
    <location>
        <begin position="1"/>
        <end position="25"/>
    </location>
</feature>
<reference evidence="2" key="2">
    <citation type="journal article" date="2022" name="3 Biotech.">
        <title>Isomaltooligosaccharides utilization and genomic characterization of human infant anti-inflammatory Bifidobacterium longum and Bifidobacterium breve strains.</title>
        <authorList>
            <person name="Sharma S."/>
            <person name="Singh S."/>
            <person name="Chaudhary V."/>
            <person name="Mantri S."/>
            <person name="Chander A."/>
            <person name="Maurya R."/>
            <person name="Rajarammohan S."/>
            <person name="Singh R.P."/>
            <person name="Rishi P."/>
            <person name="Bishnoi M."/>
            <person name="Bhadada S.K."/>
            <person name="Kondepudi K.K."/>
        </authorList>
    </citation>
    <scope>NUCLEOTIDE SEQUENCE</scope>
    <source>
        <strain evidence="2">Bif11</strain>
    </source>
</reference>